<keyword evidence="9" id="KW-1185">Reference proteome</keyword>
<feature type="binding site" evidence="4">
    <location>
        <position position="112"/>
    </location>
    <ligand>
        <name>substrate</name>
    </ligand>
</feature>
<gene>
    <name evidence="7" type="ORF">ILEXP_LOCUS40209</name>
    <name evidence="8" type="ORF">ILEXP_LOCUS51604</name>
</gene>
<evidence type="ECO:0000256" key="3">
    <source>
        <dbReference type="PIRSR" id="PIRSR000097-1"/>
    </source>
</evidence>
<dbReference type="PANTHER" id="PTHR11732">
    <property type="entry name" value="ALDO/KETO REDUCTASE"/>
    <property type="match status" value="1"/>
</dbReference>
<evidence type="ECO:0000256" key="2">
    <source>
        <dbReference type="ARBA" id="ARBA00022857"/>
    </source>
</evidence>
<dbReference type="Proteomes" id="UP001642360">
    <property type="component" value="Unassembled WGS sequence"/>
</dbReference>
<evidence type="ECO:0000256" key="4">
    <source>
        <dbReference type="PIRSR" id="PIRSR000097-2"/>
    </source>
</evidence>
<feature type="site" description="Lowers pKa of active site Tyr" evidence="5">
    <location>
        <position position="81"/>
    </location>
</feature>
<dbReference type="SUPFAM" id="SSF51430">
    <property type="entry name" value="NAD(P)-linked oxidoreductase"/>
    <property type="match status" value="1"/>
</dbReference>
<dbReference type="FunFam" id="3.20.20.100:FF:000013">
    <property type="entry name" value="NADPH-dependent codeinone reductase 1-1"/>
    <property type="match status" value="1"/>
</dbReference>
<dbReference type="PROSITE" id="PS00062">
    <property type="entry name" value="ALDOKETO_REDUCTASE_2"/>
    <property type="match status" value="1"/>
</dbReference>
<evidence type="ECO:0000256" key="1">
    <source>
        <dbReference type="ARBA" id="ARBA00007905"/>
    </source>
</evidence>
<keyword evidence="2" id="KW-0521">NADP</keyword>
<dbReference type="EMBL" id="CAUOFW020008069">
    <property type="protein sequence ID" value="CAK9181528.1"/>
    <property type="molecule type" value="Genomic_DNA"/>
</dbReference>
<dbReference type="PROSITE" id="PS00798">
    <property type="entry name" value="ALDOKETO_REDUCTASE_1"/>
    <property type="match status" value="1"/>
</dbReference>
<evidence type="ECO:0000259" key="6">
    <source>
        <dbReference type="Pfam" id="PF00248"/>
    </source>
</evidence>
<sequence>MKRNQARLNTGKTIPILGMGTYSYENDRETTERAVHMALQMGYRHFDTAKVYGSEPAVGKALTEAIGARVVEREDIFVTSKLWGSDHHDPVSALNQTLQTLGMEYIDMYLVHWPVKLKPWACYAVPMEDDFEPLDLETTWYGMEKCMELGLCRGIGVSNFSSRKIEKLLDFASLAPAVNQVEMHPMWRQRNLRQFCGDHRIHVSAYSPLGGPGNSWGSTAVVEDPIIQSIALKHKATPAQVALKWGLTKGASVIVKSFNHDRMKENMRAHKLRLDDGDLLDIEQMEERKIMRGEFLVNETTSPYQTIQELWDDEI</sequence>
<dbReference type="AlphaFoldDB" id="A0ABC8UKH6"/>
<comment type="similarity">
    <text evidence="1">Belongs to the aldo/keto reductase family.</text>
</comment>
<dbReference type="Pfam" id="PF00248">
    <property type="entry name" value="Aldo_ket_red"/>
    <property type="match status" value="1"/>
</dbReference>
<feature type="active site" description="Proton donor" evidence="3">
    <location>
        <position position="52"/>
    </location>
</feature>
<evidence type="ECO:0000256" key="5">
    <source>
        <dbReference type="PIRSR" id="PIRSR000097-3"/>
    </source>
</evidence>
<dbReference type="InterPro" id="IPR018170">
    <property type="entry name" value="Aldo/ket_reductase_CS"/>
</dbReference>
<dbReference type="InterPro" id="IPR023210">
    <property type="entry name" value="NADP_OxRdtase_dom"/>
</dbReference>
<organism evidence="8 9">
    <name type="scientific">Ilex paraguariensis</name>
    <name type="common">yerba mate</name>
    <dbReference type="NCBI Taxonomy" id="185542"/>
    <lineage>
        <taxon>Eukaryota</taxon>
        <taxon>Viridiplantae</taxon>
        <taxon>Streptophyta</taxon>
        <taxon>Embryophyta</taxon>
        <taxon>Tracheophyta</taxon>
        <taxon>Spermatophyta</taxon>
        <taxon>Magnoliopsida</taxon>
        <taxon>eudicotyledons</taxon>
        <taxon>Gunneridae</taxon>
        <taxon>Pentapetalae</taxon>
        <taxon>asterids</taxon>
        <taxon>campanulids</taxon>
        <taxon>Aquifoliales</taxon>
        <taxon>Aquifoliaceae</taxon>
        <taxon>Ilex</taxon>
    </lineage>
</organism>
<name>A0ABC8UKH6_9AQUA</name>
<accession>A0ABC8UKH6</accession>
<dbReference type="PIRSF" id="PIRSF000097">
    <property type="entry name" value="AKR"/>
    <property type="match status" value="1"/>
</dbReference>
<dbReference type="Gene3D" id="3.20.20.100">
    <property type="entry name" value="NADP-dependent oxidoreductase domain"/>
    <property type="match status" value="1"/>
</dbReference>
<reference evidence="8 9" key="1">
    <citation type="submission" date="2024-02" db="EMBL/GenBank/DDBJ databases">
        <authorList>
            <person name="Vignale AGUSTIN F."/>
            <person name="Sosa J E."/>
            <person name="Modenutti C."/>
        </authorList>
    </citation>
    <scope>NUCLEOTIDE SEQUENCE [LARGE SCALE GENOMIC DNA]</scope>
</reference>
<feature type="domain" description="NADP-dependent oxidoreductase" evidence="6">
    <location>
        <begin position="17"/>
        <end position="285"/>
    </location>
</feature>
<dbReference type="EMBL" id="CAUOFW020005556">
    <property type="protein sequence ID" value="CAK9170710.1"/>
    <property type="molecule type" value="Genomic_DNA"/>
</dbReference>
<proteinExistence type="inferred from homology"/>
<dbReference type="InterPro" id="IPR036812">
    <property type="entry name" value="NAD(P)_OxRdtase_dom_sf"/>
</dbReference>
<dbReference type="PRINTS" id="PR00069">
    <property type="entry name" value="ALDKETRDTASE"/>
</dbReference>
<protein>
    <recommendedName>
        <fullName evidence="6">NADP-dependent oxidoreductase domain-containing protein</fullName>
    </recommendedName>
</protein>
<dbReference type="InterPro" id="IPR020471">
    <property type="entry name" value="AKR"/>
</dbReference>
<evidence type="ECO:0000313" key="9">
    <source>
        <dbReference type="Proteomes" id="UP001642360"/>
    </source>
</evidence>
<dbReference type="GO" id="GO:0035835">
    <property type="term" value="P:indole alkaloid biosynthetic process"/>
    <property type="evidence" value="ECO:0007669"/>
    <property type="project" value="UniProtKB-ARBA"/>
</dbReference>
<evidence type="ECO:0000313" key="7">
    <source>
        <dbReference type="EMBL" id="CAK9170710.1"/>
    </source>
</evidence>
<comment type="caution">
    <text evidence="8">The sequence shown here is derived from an EMBL/GenBank/DDBJ whole genome shotgun (WGS) entry which is preliminary data.</text>
</comment>
<evidence type="ECO:0000313" key="8">
    <source>
        <dbReference type="EMBL" id="CAK9181528.1"/>
    </source>
</evidence>